<dbReference type="InterPro" id="IPR051547">
    <property type="entry name" value="TDP2-like"/>
</dbReference>
<keyword evidence="12" id="KW-1185">Reference proteome</keyword>
<reference evidence="11 12" key="1">
    <citation type="submission" date="2020-05" db="EMBL/GenBank/DDBJ databases">
        <title>Distinct polysaccharide utilization as determinants for interspecies competition between intestinal Prevotella spp.</title>
        <authorList>
            <person name="Galvez E.J.C."/>
            <person name="Iljazovic A."/>
            <person name="Strowig T."/>
        </authorList>
    </citation>
    <scope>NUCLEOTIDE SEQUENCE [LARGE SCALE GENOMIC DNA]</scope>
    <source>
        <strain evidence="11 12">PCHR</strain>
    </source>
</reference>
<dbReference type="PANTHER" id="PTHR15822:SF4">
    <property type="entry name" value="TYROSYL-DNA PHOSPHODIESTERASE 2"/>
    <property type="match status" value="1"/>
</dbReference>
<evidence type="ECO:0000256" key="1">
    <source>
        <dbReference type="ARBA" id="ARBA00001936"/>
    </source>
</evidence>
<evidence type="ECO:0000256" key="9">
    <source>
        <dbReference type="SAM" id="Phobius"/>
    </source>
</evidence>
<dbReference type="GO" id="GO:0004519">
    <property type="term" value="F:endonuclease activity"/>
    <property type="evidence" value="ECO:0007669"/>
    <property type="project" value="UniProtKB-KW"/>
</dbReference>
<evidence type="ECO:0000259" key="10">
    <source>
        <dbReference type="Pfam" id="PF03372"/>
    </source>
</evidence>
<keyword evidence="8" id="KW-0234">DNA repair</keyword>
<evidence type="ECO:0000256" key="3">
    <source>
        <dbReference type="ARBA" id="ARBA00022722"/>
    </source>
</evidence>
<keyword evidence="9" id="KW-0812">Transmembrane</keyword>
<dbReference type="Gene3D" id="3.60.10.10">
    <property type="entry name" value="Endonuclease/exonuclease/phosphatase"/>
    <property type="match status" value="1"/>
</dbReference>
<gene>
    <name evidence="11" type="ORF">HPS54_03015</name>
</gene>
<evidence type="ECO:0000256" key="8">
    <source>
        <dbReference type="ARBA" id="ARBA00023204"/>
    </source>
</evidence>
<dbReference type="CDD" id="cd09084">
    <property type="entry name" value="EEP-2"/>
    <property type="match status" value="1"/>
</dbReference>
<comment type="cofactor">
    <cofactor evidence="1">
        <name>Mn(2+)</name>
        <dbReference type="ChEBI" id="CHEBI:29035"/>
    </cofactor>
</comment>
<dbReference type="InterPro" id="IPR036691">
    <property type="entry name" value="Endo/exonu/phosph_ase_sf"/>
</dbReference>
<dbReference type="PANTHER" id="PTHR15822">
    <property type="entry name" value="TRAF AND TNF RECEPTOR-ASSOCIATED PROTEIN"/>
    <property type="match status" value="1"/>
</dbReference>
<feature type="domain" description="Endonuclease/exonuclease/phosphatase" evidence="10">
    <location>
        <begin position="104"/>
        <end position="346"/>
    </location>
</feature>
<keyword evidence="3" id="KW-0540">Nuclease</keyword>
<name>A0ABX2AZT8_9BACT</name>
<keyword evidence="9" id="KW-1133">Transmembrane helix</keyword>
<comment type="caution">
    <text evidence="11">The sequence shown here is derived from an EMBL/GenBank/DDBJ whole genome shotgun (WGS) entry which is preliminary data.</text>
</comment>
<keyword evidence="7" id="KW-0460">Magnesium</keyword>
<keyword evidence="5" id="KW-0227">DNA damage</keyword>
<dbReference type="RefSeq" id="WP_172343998.1">
    <property type="nucleotide sequence ID" value="NZ_CASYYZ010000034.1"/>
</dbReference>
<sequence>MFRQLKRLTIQLMSGANIATVAVMALVGMSDRLSPADHPLLSVVGLTFPFFIICNFAFLVFWLMFYKRGTLIPLIGFILCYFPIRTYSPLNITGDTPEGAVKVMSYNVANYGSPDIMVDSLNPIFRYIRDSGADIVCIQEGTMSEPLVTYTGDAYPYRDSVLKAPSGTSLVLLSKHPIVGKEQIEYSSKSNASAAFKVVMDGDTVIIINNHFESTGLSLEERAEFRNIVKGNAGNDTIKEESKKLITKLGDANRRRAPQAEAVAEYVRRHKGKSIILCGDFNDNPISYTRRILADELTDCYVATANGPGISYNHNAIFVRIDNIMCSGQWQPYNFKVDRSIDASDHYPIYGWLEKASKQAKKQ</sequence>
<keyword evidence="11" id="KW-0255">Endonuclease</keyword>
<evidence type="ECO:0000313" key="12">
    <source>
        <dbReference type="Proteomes" id="UP000820977"/>
    </source>
</evidence>
<dbReference type="Pfam" id="PF03372">
    <property type="entry name" value="Exo_endo_phos"/>
    <property type="match status" value="1"/>
</dbReference>
<dbReference type="EMBL" id="JABKKJ010000003">
    <property type="protein sequence ID" value="NPE24501.1"/>
    <property type="molecule type" value="Genomic_DNA"/>
</dbReference>
<evidence type="ECO:0000256" key="6">
    <source>
        <dbReference type="ARBA" id="ARBA00022801"/>
    </source>
</evidence>
<organism evidence="11 12">
    <name type="scientific">Xylanibacter caecicola</name>
    <dbReference type="NCBI Taxonomy" id="2736294"/>
    <lineage>
        <taxon>Bacteria</taxon>
        <taxon>Pseudomonadati</taxon>
        <taxon>Bacteroidota</taxon>
        <taxon>Bacteroidia</taxon>
        <taxon>Bacteroidales</taxon>
        <taxon>Prevotellaceae</taxon>
        <taxon>Xylanibacter</taxon>
    </lineage>
</organism>
<evidence type="ECO:0000256" key="4">
    <source>
        <dbReference type="ARBA" id="ARBA00022723"/>
    </source>
</evidence>
<keyword evidence="9" id="KW-0472">Membrane</keyword>
<comment type="cofactor">
    <cofactor evidence="2">
        <name>Mg(2+)</name>
        <dbReference type="ChEBI" id="CHEBI:18420"/>
    </cofactor>
</comment>
<keyword evidence="4" id="KW-0479">Metal-binding</keyword>
<evidence type="ECO:0000256" key="2">
    <source>
        <dbReference type="ARBA" id="ARBA00001946"/>
    </source>
</evidence>
<evidence type="ECO:0000256" key="7">
    <source>
        <dbReference type="ARBA" id="ARBA00022842"/>
    </source>
</evidence>
<proteinExistence type="predicted"/>
<evidence type="ECO:0000313" key="11">
    <source>
        <dbReference type="EMBL" id="NPE24501.1"/>
    </source>
</evidence>
<dbReference type="InterPro" id="IPR005135">
    <property type="entry name" value="Endo/exonuclease/phosphatase"/>
</dbReference>
<dbReference type="Proteomes" id="UP000820977">
    <property type="component" value="Unassembled WGS sequence"/>
</dbReference>
<evidence type="ECO:0000256" key="5">
    <source>
        <dbReference type="ARBA" id="ARBA00022763"/>
    </source>
</evidence>
<feature type="transmembrane region" description="Helical" evidence="9">
    <location>
        <begin position="41"/>
        <end position="64"/>
    </location>
</feature>
<feature type="transmembrane region" description="Helical" evidence="9">
    <location>
        <begin position="12"/>
        <end position="29"/>
    </location>
</feature>
<dbReference type="SUPFAM" id="SSF56219">
    <property type="entry name" value="DNase I-like"/>
    <property type="match status" value="1"/>
</dbReference>
<keyword evidence="6" id="KW-0378">Hydrolase</keyword>
<protein>
    <submittedName>
        <fullName evidence="11">Endonuclease/exonuclease/phosphatase family protein</fullName>
    </submittedName>
</protein>
<accession>A0ABX2AZT8</accession>
<feature type="transmembrane region" description="Helical" evidence="9">
    <location>
        <begin position="71"/>
        <end position="88"/>
    </location>
</feature>